<feature type="region of interest" description="Disordered" evidence="1">
    <location>
        <begin position="139"/>
        <end position="173"/>
    </location>
</feature>
<dbReference type="EMBL" id="DS985222">
    <property type="protein sequence ID" value="EEY20977.1"/>
    <property type="molecule type" value="Genomic_DNA"/>
</dbReference>
<dbReference type="RefSeq" id="XP_003002516.1">
    <property type="nucleotide sequence ID" value="XM_003002470.1"/>
</dbReference>
<dbReference type="GO" id="GO:0017183">
    <property type="term" value="P:protein histidyl modification to diphthamide"/>
    <property type="evidence" value="ECO:0007669"/>
    <property type="project" value="InterPro"/>
</dbReference>
<evidence type="ECO:0000256" key="1">
    <source>
        <dbReference type="SAM" id="MobiDB-lite"/>
    </source>
</evidence>
<dbReference type="OrthoDB" id="449241at2759"/>
<evidence type="ECO:0000313" key="2">
    <source>
        <dbReference type="EMBL" id="EEY20977.1"/>
    </source>
</evidence>
<proteinExistence type="predicted"/>
<dbReference type="STRING" id="526221.C9SQ52"/>
<feature type="compositionally biased region" description="Acidic residues" evidence="1">
    <location>
        <begin position="43"/>
        <end position="60"/>
    </location>
</feature>
<sequence>MEVALLPPEERIWGLEWWAGIEKLKPEEVRAPASGDEATADAPEVETEEVEGGVEDEESAPPEYDLRTGRLVASRPMKVAVGGRLKPRADGPAETDAAGATLDRPSEALVKRQAGDLATINGVLSPGAEFLRSQRTWQGLGTDHDPAEESTTIEEGRSGVARGYTVGDDTSRA</sequence>
<dbReference type="HOGENOM" id="CLU_1548796_0_0_1"/>
<dbReference type="AlphaFoldDB" id="C9SQ52"/>
<dbReference type="Proteomes" id="UP000008698">
    <property type="component" value="Unassembled WGS sequence"/>
</dbReference>
<organism evidence="3">
    <name type="scientific">Verticillium alfalfae (strain VaMs.102 / ATCC MYA-4576 / FGSC 10136)</name>
    <name type="common">Verticillium wilt of alfalfa</name>
    <name type="synonym">Verticillium albo-atrum</name>
    <dbReference type="NCBI Taxonomy" id="526221"/>
    <lineage>
        <taxon>Eukaryota</taxon>
        <taxon>Fungi</taxon>
        <taxon>Dikarya</taxon>
        <taxon>Ascomycota</taxon>
        <taxon>Pezizomycotina</taxon>
        <taxon>Sordariomycetes</taxon>
        <taxon>Hypocreomycetidae</taxon>
        <taxon>Glomerellales</taxon>
        <taxon>Plectosphaerellaceae</taxon>
        <taxon>Verticillium</taxon>
    </lineage>
</organism>
<gene>
    <name evidence="2" type="ORF">VDBG_07087</name>
</gene>
<dbReference type="GO" id="GO:0090560">
    <property type="term" value="F:2-(3-amino-3-carboxypropyl)histidine synthase activity"/>
    <property type="evidence" value="ECO:0007669"/>
    <property type="project" value="InterPro"/>
</dbReference>
<name>C9SQ52_VERA1</name>
<accession>C9SQ52</accession>
<dbReference type="GeneID" id="9527512"/>
<evidence type="ECO:0000313" key="3">
    <source>
        <dbReference type="Proteomes" id="UP000008698"/>
    </source>
</evidence>
<dbReference type="InterPro" id="IPR016435">
    <property type="entry name" value="DPH1/DPH2"/>
</dbReference>
<feature type="region of interest" description="Disordered" evidence="1">
    <location>
        <begin position="26"/>
        <end position="106"/>
    </location>
</feature>
<dbReference type="SFLD" id="SFLDS00032">
    <property type="entry name" value="Radical_SAM_3-amino-3-carboxyp"/>
    <property type="match status" value="1"/>
</dbReference>
<keyword evidence="3" id="KW-1185">Reference proteome</keyword>
<dbReference type="KEGG" id="val:VDBG_07087"/>
<dbReference type="eggNOG" id="KOG2648">
    <property type="taxonomic scope" value="Eukaryota"/>
</dbReference>
<protein>
    <submittedName>
        <fullName evidence="2">Diphthamide biosynthesis protein</fullName>
    </submittedName>
</protein>
<reference evidence="3" key="1">
    <citation type="journal article" date="2011" name="PLoS Pathog.">
        <title>Comparative genomics yields insights into niche adaptation of plant vascular wilt pathogens.</title>
        <authorList>
            <person name="Klosterman S.J."/>
            <person name="Subbarao K.V."/>
            <person name="Kang S."/>
            <person name="Veronese P."/>
            <person name="Gold S.E."/>
            <person name="Thomma B.P.H.J."/>
            <person name="Chen Z."/>
            <person name="Henrissat B."/>
            <person name="Lee Y.-H."/>
            <person name="Park J."/>
            <person name="Garcia-Pedrajas M.D."/>
            <person name="Barbara D.J."/>
            <person name="Anchieta A."/>
            <person name="de Jonge R."/>
            <person name="Santhanam P."/>
            <person name="Maruthachalam K."/>
            <person name="Atallah Z."/>
            <person name="Amyotte S.G."/>
            <person name="Paz Z."/>
            <person name="Inderbitzin P."/>
            <person name="Hayes R.J."/>
            <person name="Heiman D.I."/>
            <person name="Young S."/>
            <person name="Zeng Q."/>
            <person name="Engels R."/>
            <person name="Galagan J."/>
            <person name="Cuomo C.A."/>
            <person name="Dobinson K.F."/>
            <person name="Ma L.-J."/>
        </authorList>
    </citation>
    <scope>NUCLEOTIDE SEQUENCE [LARGE SCALE GENOMIC DNA]</scope>
    <source>
        <strain evidence="3">VaMs.102 / ATCC MYA-4576 / FGSC 10136</strain>
    </source>
</reference>